<sequence length="372" mass="41886">MPVKRKASAAKISPVDPSEESSTPPPVTKRQRTTGAEPTRRSSRLRARILPPSTNLNINLLPTEILLVTSVFDDRRITDDHQGVLPGPQTTSPATVAKIAAEYKIKMLALLVPTGNSRDIFKFDYNFRAKNRRKLEIRNLRLMGINHHSAEFILTSKFNGLQSITIINTQINRICQILSIMKTPIICEKLILYGPCISTSDMKTIRRRLYTRDIHINAKSSMGDIPSQHKISRQICCPVGFEHRKFKSFPPPIERLTVSDASAFAIIELGLDIHDLRELSVGIVAFNGNERRWHGTQETRFWNGLLRAGEKLEKITISGLTCVQDIKGLPEVLEGMNPECEIKFSGRIPGNVIGELKNKIQMMELVRVNYGE</sequence>
<dbReference type="EMBL" id="ML119111">
    <property type="protein sequence ID" value="RPB15964.1"/>
    <property type="molecule type" value="Genomic_DNA"/>
</dbReference>
<name>A0A3N4KZG9_9PEZI</name>
<organism evidence="2 3">
    <name type="scientific">Morchella conica CCBAS932</name>
    <dbReference type="NCBI Taxonomy" id="1392247"/>
    <lineage>
        <taxon>Eukaryota</taxon>
        <taxon>Fungi</taxon>
        <taxon>Dikarya</taxon>
        <taxon>Ascomycota</taxon>
        <taxon>Pezizomycotina</taxon>
        <taxon>Pezizomycetes</taxon>
        <taxon>Pezizales</taxon>
        <taxon>Morchellaceae</taxon>
        <taxon>Morchella</taxon>
    </lineage>
</organism>
<gene>
    <name evidence="2" type="ORF">P167DRAFT_603027</name>
</gene>
<feature type="region of interest" description="Disordered" evidence="1">
    <location>
        <begin position="1"/>
        <end position="45"/>
    </location>
</feature>
<accession>A0A3N4KZG9</accession>
<feature type="compositionally biased region" description="Low complexity" evidence="1">
    <location>
        <begin position="13"/>
        <end position="22"/>
    </location>
</feature>
<evidence type="ECO:0000313" key="3">
    <source>
        <dbReference type="Proteomes" id="UP000277580"/>
    </source>
</evidence>
<keyword evidence="3" id="KW-1185">Reference proteome</keyword>
<proteinExistence type="predicted"/>
<dbReference type="InParanoid" id="A0A3N4KZG9"/>
<evidence type="ECO:0000256" key="1">
    <source>
        <dbReference type="SAM" id="MobiDB-lite"/>
    </source>
</evidence>
<protein>
    <submittedName>
        <fullName evidence="2">Uncharacterized protein</fullName>
    </submittedName>
</protein>
<reference evidence="2 3" key="1">
    <citation type="journal article" date="2018" name="Nat. Ecol. Evol.">
        <title>Pezizomycetes genomes reveal the molecular basis of ectomycorrhizal truffle lifestyle.</title>
        <authorList>
            <person name="Murat C."/>
            <person name="Payen T."/>
            <person name="Noel B."/>
            <person name="Kuo A."/>
            <person name="Morin E."/>
            <person name="Chen J."/>
            <person name="Kohler A."/>
            <person name="Krizsan K."/>
            <person name="Balestrini R."/>
            <person name="Da Silva C."/>
            <person name="Montanini B."/>
            <person name="Hainaut M."/>
            <person name="Levati E."/>
            <person name="Barry K.W."/>
            <person name="Belfiori B."/>
            <person name="Cichocki N."/>
            <person name="Clum A."/>
            <person name="Dockter R.B."/>
            <person name="Fauchery L."/>
            <person name="Guy J."/>
            <person name="Iotti M."/>
            <person name="Le Tacon F."/>
            <person name="Lindquist E.A."/>
            <person name="Lipzen A."/>
            <person name="Malagnac F."/>
            <person name="Mello A."/>
            <person name="Molinier V."/>
            <person name="Miyauchi S."/>
            <person name="Poulain J."/>
            <person name="Riccioni C."/>
            <person name="Rubini A."/>
            <person name="Sitrit Y."/>
            <person name="Splivallo R."/>
            <person name="Traeger S."/>
            <person name="Wang M."/>
            <person name="Zifcakova L."/>
            <person name="Wipf D."/>
            <person name="Zambonelli A."/>
            <person name="Paolocci F."/>
            <person name="Nowrousian M."/>
            <person name="Ottonello S."/>
            <person name="Baldrian P."/>
            <person name="Spatafora J.W."/>
            <person name="Henrissat B."/>
            <person name="Nagy L.G."/>
            <person name="Aury J.M."/>
            <person name="Wincker P."/>
            <person name="Grigoriev I.V."/>
            <person name="Bonfante P."/>
            <person name="Martin F.M."/>
        </authorList>
    </citation>
    <scope>NUCLEOTIDE SEQUENCE [LARGE SCALE GENOMIC DNA]</scope>
    <source>
        <strain evidence="2 3">CCBAS932</strain>
    </source>
</reference>
<dbReference type="Proteomes" id="UP000277580">
    <property type="component" value="Unassembled WGS sequence"/>
</dbReference>
<evidence type="ECO:0000313" key="2">
    <source>
        <dbReference type="EMBL" id="RPB15964.1"/>
    </source>
</evidence>
<dbReference type="OrthoDB" id="5356198at2759"/>
<dbReference type="AlphaFoldDB" id="A0A3N4KZG9"/>